<protein>
    <submittedName>
        <fullName evidence="2">Uncharacterized protein</fullName>
    </submittedName>
</protein>
<reference evidence="3" key="1">
    <citation type="journal article" date="2014" name="Sci. Data">
        <title>Genomes of diverse isolates of the marine cyanobacterium Prochlorococcus.</title>
        <authorList>
            <person name="Biller S."/>
            <person name="Berube P."/>
            <person name="Thompson J."/>
            <person name="Kelly L."/>
            <person name="Roggensack S."/>
            <person name="Awad L."/>
            <person name="Roache-Johnson K."/>
            <person name="Ding H."/>
            <person name="Giovannoni S.J."/>
            <person name="Moore L.R."/>
            <person name="Chisholm S.W."/>
        </authorList>
    </citation>
    <scope>NUCLEOTIDE SEQUENCE [LARGE SCALE GENOMIC DNA]</scope>
    <source>
        <strain evidence="3">PAC1</strain>
    </source>
</reference>
<keyword evidence="1" id="KW-0812">Transmembrane</keyword>
<organism evidence="2 3">
    <name type="scientific">Prochlorococcus marinus str. PAC1</name>
    <dbReference type="NCBI Taxonomy" id="59924"/>
    <lineage>
        <taxon>Bacteria</taxon>
        <taxon>Bacillati</taxon>
        <taxon>Cyanobacteriota</taxon>
        <taxon>Cyanophyceae</taxon>
        <taxon>Synechococcales</taxon>
        <taxon>Prochlorococcaceae</taxon>
        <taxon>Prochlorococcus</taxon>
    </lineage>
</organism>
<accession>A0A0A2C1L9</accession>
<name>A0A0A2C1L9_PROMR</name>
<sequence>MSKKKNSKKINTKNVQKVLEQQPEKNNTLVFGGILLAMSSIGLLIFVLSEKVFHMS</sequence>
<evidence type="ECO:0000313" key="3">
    <source>
        <dbReference type="Proteomes" id="UP000030392"/>
    </source>
</evidence>
<dbReference type="RefSeq" id="WP_193743135.1">
    <property type="nucleotide sequence ID" value="NZ_CP138967.1"/>
</dbReference>
<evidence type="ECO:0000313" key="2">
    <source>
        <dbReference type="EMBL" id="KGG20213.1"/>
    </source>
</evidence>
<keyword evidence="1" id="KW-0472">Membrane</keyword>
<dbReference type="AlphaFoldDB" id="A0A0A2C1L9"/>
<dbReference type="EMBL" id="JNAX01000013">
    <property type="protein sequence ID" value="KGG20213.1"/>
    <property type="molecule type" value="Genomic_DNA"/>
</dbReference>
<dbReference type="Proteomes" id="UP000030392">
    <property type="component" value="Unassembled WGS sequence"/>
</dbReference>
<keyword evidence="1" id="KW-1133">Transmembrane helix</keyword>
<comment type="caution">
    <text evidence="2">The sequence shown here is derived from an EMBL/GenBank/DDBJ whole genome shotgun (WGS) entry which is preliminary data.</text>
</comment>
<evidence type="ECO:0000256" key="1">
    <source>
        <dbReference type="SAM" id="Phobius"/>
    </source>
</evidence>
<proteinExistence type="predicted"/>
<feature type="transmembrane region" description="Helical" evidence="1">
    <location>
        <begin position="29"/>
        <end position="48"/>
    </location>
</feature>
<gene>
    <name evidence="2" type="ORF">EV03_1417</name>
</gene>